<keyword evidence="3" id="KW-1185">Reference proteome</keyword>
<accession>A0ABW0ECQ5</accession>
<proteinExistence type="predicted"/>
<dbReference type="Proteomes" id="UP001596161">
    <property type="component" value="Unassembled WGS sequence"/>
</dbReference>
<dbReference type="InterPro" id="IPR011250">
    <property type="entry name" value="OMP/PagP_B-barrel"/>
</dbReference>
<feature type="signal peptide" evidence="1">
    <location>
        <begin position="1"/>
        <end position="22"/>
    </location>
</feature>
<comment type="caution">
    <text evidence="2">The sequence shown here is derived from an EMBL/GenBank/DDBJ whole genome shotgun (WGS) entry which is preliminary data.</text>
</comment>
<dbReference type="Gene3D" id="2.40.160.20">
    <property type="match status" value="1"/>
</dbReference>
<organism evidence="2 3">
    <name type="scientific">Adhaeribacter terreus</name>
    <dbReference type="NCBI Taxonomy" id="529703"/>
    <lineage>
        <taxon>Bacteria</taxon>
        <taxon>Pseudomonadati</taxon>
        <taxon>Bacteroidota</taxon>
        <taxon>Cytophagia</taxon>
        <taxon>Cytophagales</taxon>
        <taxon>Hymenobacteraceae</taxon>
        <taxon>Adhaeribacter</taxon>
    </lineage>
</organism>
<evidence type="ECO:0008006" key="4">
    <source>
        <dbReference type="Google" id="ProtNLM"/>
    </source>
</evidence>
<reference evidence="3" key="1">
    <citation type="journal article" date="2019" name="Int. J. Syst. Evol. Microbiol.">
        <title>The Global Catalogue of Microorganisms (GCM) 10K type strain sequencing project: providing services to taxonomists for standard genome sequencing and annotation.</title>
        <authorList>
            <consortium name="The Broad Institute Genomics Platform"/>
            <consortium name="The Broad Institute Genome Sequencing Center for Infectious Disease"/>
            <person name="Wu L."/>
            <person name="Ma J."/>
        </authorList>
    </citation>
    <scope>NUCLEOTIDE SEQUENCE [LARGE SCALE GENOMIC DNA]</scope>
    <source>
        <strain evidence="3">KACC 12602</strain>
    </source>
</reference>
<dbReference type="SUPFAM" id="SSF56925">
    <property type="entry name" value="OMPA-like"/>
    <property type="match status" value="1"/>
</dbReference>
<evidence type="ECO:0000313" key="3">
    <source>
        <dbReference type="Proteomes" id="UP001596161"/>
    </source>
</evidence>
<sequence length="177" mass="19034">MKTKLLTFIAFFCTVFSFNSFAQTSDSVAVRRTVGLSANVQNSELGITVPIFISQKFVLAPALGFTYAEGIATDISFGIMPKYYFETGRFAPYSALRIGAIMNKPNSENMEAKSTTDLFAGIAGGAEYFPIPNFSFGVEGQINFTKAAEGSSRFGNTGGITANLGTAVTANIYFTRK</sequence>
<dbReference type="EMBL" id="JBHSKT010000012">
    <property type="protein sequence ID" value="MFC5272109.1"/>
    <property type="molecule type" value="Genomic_DNA"/>
</dbReference>
<gene>
    <name evidence="2" type="ORF">ACFPIB_15940</name>
</gene>
<protein>
    <recommendedName>
        <fullName evidence="4">Outer membrane protein beta-barrel domain-containing protein</fullName>
    </recommendedName>
</protein>
<dbReference type="RefSeq" id="WP_378018469.1">
    <property type="nucleotide sequence ID" value="NZ_JBHSKT010000012.1"/>
</dbReference>
<keyword evidence="1" id="KW-0732">Signal</keyword>
<evidence type="ECO:0000313" key="2">
    <source>
        <dbReference type="EMBL" id="MFC5272109.1"/>
    </source>
</evidence>
<feature type="chain" id="PRO_5045731651" description="Outer membrane protein beta-barrel domain-containing protein" evidence="1">
    <location>
        <begin position="23"/>
        <end position="177"/>
    </location>
</feature>
<evidence type="ECO:0000256" key="1">
    <source>
        <dbReference type="SAM" id="SignalP"/>
    </source>
</evidence>
<name>A0ABW0ECQ5_9BACT</name>